<accession>A0A7C4MLH9</accession>
<dbReference type="Pfam" id="PF13522">
    <property type="entry name" value="GATase_6"/>
    <property type="match status" value="1"/>
</dbReference>
<dbReference type="Gene3D" id="3.60.20.10">
    <property type="entry name" value="Glutamine Phosphoribosylpyrophosphate, subunit 1, domain 1"/>
    <property type="match status" value="1"/>
</dbReference>
<dbReference type="PANTHER" id="PTHR10937:SF0">
    <property type="entry name" value="GLUTAMINE--FRUCTOSE-6-PHOSPHATE TRANSAMINASE (ISOMERIZING)"/>
    <property type="match status" value="1"/>
</dbReference>
<keyword evidence="5" id="KW-0808">Transferase</keyword>
<organism evidence="10">
    <name type="scientific">Desulfatirhabdium butyrativorans</name>
    <dbReference type="NCBI Taxonomy" id="340467"/>
    <lineage>
        <taxon>Bacteria</taxon>
        <taxon>Pseudomonadati</taxon>
        <taxon>Thermodesulfobacteriota</taxon>
        <taxon>Desulfobacteria</taxon>
        <taxon>Desulfobacterales</taxon>
        <taxon>Desulfatirhabdiaceae</taxon>
        <taxon>Desulfatirhabdium</taxon>
    </lineage>
</organism>
<gene>
    <name evidence="10" type="ORF">ENS29_02475</name>
</gene>
<name>A0A7C4MLH9_9BACT</name>
<dbReference type="PROSITE" id="PS51278">
    <property type="entry name" value="GATASE_TYPE_2"/>
    <property type="match status" value="1"/>
</dbReference>
<dbReference type="SUPFAM" id="SSF53697">
    <property type="entry name" value="SIS domain"/>
    <property type="match status" value="1"/>
</dbReference>
<keyword evidence="6" id="KW-0677">Repeat</keyword>
<evidence type="ECO:0000256" key="3">
    <source>
        <dbReference type="ARBA" id="ARBA00016090"/>
    </source>
</evidence>
<evidence type="ECO:0000256" key="1">
    <source>
        <dbReference type="ARBA" id="ARBA00001031"/>
    </source>
</evidence>
<dbReference type="CDD" id="cd05008">
    <property type="entry name" value="SIS_GlmS_GlmD_1"/>
    <property type="match status" value="1"/>
</dbReference>
<evidence type="ECO:0000313" key="10">
    <source>
        <dbReference type="EMBL" id="HGU31703.1"/>
    </source>
</evidence>
<dbReference type="SUPFAM" id="SSF56235">
    <property type="entry name" value="N-terminal nucleophile aminohydrolases (Ntn hydrolases)"/>
    <property type="match status" value="1"/>
</dbReference>
<dbReference type="GO" id="GO:0006002">
    <property type="term" value="P:fructose 6-phosphate metabolic process"/>
    <property type="evidence" value="ECO:0007669"/>
    <property type="project" value="TreeGrafter"/>
</dbReference>
<dbReference type="EC" id="2.6.1.16" evidence="2"/>
<dbReference type="InterPro" id="IPR001347">
    <property type="entry name" value="SIS_dom"/>
</dbReference>
<feature type="domain" description="SIS" evidence="9">
    <location>
        <begin position="596"/>
        <end position="748"/>
    </location>
</feature>
<dbReference type="InterPro" id="IPR029055">
    <property type="entry name" value="Ntn_hydrolases_N"/>
</dbReference>
<evidence type="ECO:0000259" key="9">
    <source>
        <dbReference type="PROSITE" id="PS51464"/>
    </source>
</evidence>
<dbReference type="AlphaFoldDB" id="A0A7C4MLH9"/>
<sequence>MIIFSILRFFGLLAALRTWTLSLFHRPWPRLYIGRHLSRVSGPAIVLFPLRQATFCCGIAGILAYKRPFRPMPATDLESTLSLIDGHILRLFELDAADQREVPEPDHDRQEETGRSLLEKIRNLKRPEPLYAILQGAHHRQRLRDTARFLEQHIQQETSSLRNRMTVLSMEQSERWAAAIELFKDIHWTLSTELLDNLPRIEALAGPAEIDAPEGFALLCHLNAVLNSIDRLEVRGRDSAGVSILMQFLPDVFHLCKASWTPELERQWSSRLNPEVLTDGSIAWRSAADAVHVAFTFKVAAEIGSLGDNIAAIRNRIANDELFHRLRRTPITSWSIIGHTRWASVGAITLPNCHPVDNRAGGIDPTRQGIVHACLNGDIDNFTDLKRELEAEGITIPESITTDTKIIPLMIARYLREGLDVPEAFRQTVNRFHGSHAIAMHTDLAPGKLFLAQRGSGQALFVGLAPNHLMPASEVYGFVEETQQFIKLEGEKLVQTETGSTQGQIVILDRESAAGPEAITSFRYDGTPVRIDATSVKTTEITSRDIDRQVYPHYFLKEISEAPASIEKTLLNRWKIDEATGIPRIVLPEKAFPKNLADALIRGDIRRIWFIGQGTAGVAAQACADLHTHYLADSGIQIAAMKASELSGFRLTGAADADGMTDTLVVAISQSGTTADTNRTVDMVRERGARTLAIVNRRDSDLTFKVDGVLYTSSGRDIEMSVASTKAFYSQIVAGALLGLQIAQVTQRRSPSFIADEIRTLERLPQAMRTLLEHQDRMRESAHTHALSRVYWAVVGSGHNKAAADEIRIKLSELCYKTISTDYVEDKKHIDLSSEPLILVCAAGSPEAVIGDIQKDTAIFKAHKSCTIVIAEEEDNRFDPYADDVLRVPSVAPHLSPIVNTLAGHLWGYYAALTIHGCSRFLYEFREDLQATIDTLGRDGLDVYEIVLEKTFREKIAAFYIALREKRSAKNFCADLGISGLADLPLVLKYLAGRLPVADFELDFNRKGTAANMIATLFACLNQGIEQLARPIDAIKHQAKTVTVGTSRIQEEAAMAGILFDTLLSFGFNQNLMTPINVRVLKNLQEVVDRVQGAILYKVQGLSLLGEPTDTTTITILEKTGTLKPLSSRVETDPALRGTKRIIAKEGNVFIGRGRKDGRSIIIIPILADRRPQTIEHILLLHIAFKTTVSLENRIKALGGKLDRIRNIVQENSVSWNDVYLEWISLEDLFGQSAEKTAEAILTKAGEGQ</sequence>
<evidence type="ECO:0000256" key="5">
    <source>
        <dbReference type="ARBA" id="ARBA00022679"/>
    </source>
</evidence>
<feature type="domain" description="Glutamine amidotransferase type-2" evidence="8">
    <location>
        <begin position="220"/>
        <end position="499"/>
    </location>
</feature>
<dbReference type="EMBL" id="DSUH01000054">
    <property type="protein sequence ID" value="HGU31703.1"/>
    <property type="molecule type" value="Genomic_DNA"/>
</dbReference>
<evidence type="ECO:0000256" key="7">
    <source>
        <dbReference type="ARBA" id="ARBA00022962"/>
    </source>
</evidence>
<comment type="catalytic activity">
    <reaction evidence="1">
        <text>D-fructose 6-phosphate + L-glutamine = D-glucosamine 6-phosphate + L-glutamate</text>
        <dbReference type="Rhea" id="RHEA:13237"/>
        <dbReference type="ChEBI" id="CHEBI:29985"/>
        <dbReference type="ChEBI" id="CHEBI:58359"/>
        <dbReference type="ChEBI" id="CHEBI:58725"/>
        <dbReference type="ChEBI" id="CHEBI:61527"/>
        <dbReference type="EC" id="2.6.1.16"/>
    </reaction>
</comment>
<proteinExistence type="predicted"/>
<keyword evidence="4" id="KW-0032">Aminotransferase</keyword>
<dbReference type="Gene3D" id="3.40.50.10490">
    <property type="entry name" value="Glucose-6-phosphate isomerase like protein, domain 1"/>
    <property type="match status" value="2"/>
</dbReference>
<dbReference type="PANTHER" id="PTHR10937">
    <property type="entry name" value="GLUCOSAMINE--FRUCTOSE-6-PHOSPHATE AMINOTRANSFERASE, ISOMERIZING"/>
    <property type="match status" value="1"/>
</dbReference>
<dbReference type="GO" id="GO:0004360">
    <property type="term" value="F:glutamine-fructose-6-phosphate transaminase (isomerizing) activity"/>
    <property type="evidence" value="ECO:0007669"/>
    <property type="project" value="UniProtKB-EC"/>
</dbReference>
<keyword evidence="7" id="KW-0315">Glutamine amidotransferase</keyword>
<dbReference type="GO" id="GO:0097367">
    <property type="term" value="F:carbohydrate derivative binding"/>
    <property type="evidence" value="ECO:0007669"/>
    <property type="project" value="InterPro"/>
</dbReference>
<dbReference type="PROSITE" id="PS51464">
    <property type="entry name" value="SIS"/>
    <property type="match status" value="1"/>
</dbReference>
<dbReference type="GO" id="GO:0006047">
    <property type="term" value="P:UDP-N-acetylglucosamine metabolic process"/>
    <property type="evidence" value="ECO:0007669"/>
    <property type="project" value="TreeGrafter"/>
</dbReference>
<protein>
    <recommendedName>
        <fullName evidence="3">Glutamine--fructose-6-phosphate aminotransferase [isomerizing]</fullName>
        <ecNumber evidence="2">2.6.1.16</ecNumber>
    </recommendedName>
</protein>
<dbReference type="GO" id="GO:0006487">
    <property type="term" value="P:protein N-linked glycosylation"/>
    <property type="evidence" value="ECO:0007669"/>
    <property type="project" value="TreeGrafter"/>
</dbReference>
<evidence type="ECO:0000259" key="8">
    <source>
        <dbReference type="PROSITE" id="PS51278"/>
    </source>
</evidence>
<evidence type="ECO:0000256" key="4">
    <source>
        <dbReference type="ARBA" id="ARBA00022576"/>
    </source>
</evidence>
<dbReference type="InterPro" id="IPR046348">
    <property type="entry name" value="SIS_dom_sf"/>
</dbReference>
<dbReference type="InterPro" id="IPR035466">
    <property type="entry name" value="GlmS/AgaS_SIS"/>
</dbReference>
<evidence type="ECO:0000256" key="2">
    <source>
        <dbReference type="ARBA" id="ARBA00012916"/>
    </source>
</evidence>
<dbReference type="Pfam" id="PF01380">
    <property type="entry name" value="SIS"/>
    <property type="match status" value="1"/>
</dbReference>
<reference evidence="10" key="1">
    <citation type="journal article" date="2020" name="mSystems">
        <title>Genome- and Community-Level Interaction Insights into Carbon Utilization and Element Cycling Functions of Hydrothermarchaeota in Hydrothermal Sediment.</title>
        <authorList>
            <person name="Zhou Z."/>
            <person name="Liu Y."/>
            <person name="Xu W."/>
            <person name="Pan J."/>
            <person name="Luo Z.H."/>
            <person name="Li M."/>
        </authorList>
    </citation>
    <scope>NUCLEOTIDE SEQUENCE [LARGE SCALE GENOMIC DNA]</scope>
    <source>
        <strain evidence="10">SpSt-477</strain>
    </source>
</reference>
<evidence type="ECO:0000256" key="6">
    <source>
        <dbReference type="ARBA" id="ARBA00022737"/>
    </source>
</evidence>
<dbReference type="InterPro" id="IPR017932">
    <property type="entry name" value="GATase_2_dom"/>
</dbReference>
<comment type="caution">
    <text evidence="10">The sequence shown here is derived from an EMBL/GenBank/DDBJ whole genome shotgun (WGS) entry which is preliminary data.</text>
</comment>